<evidence type="ECO:0000256" key="9">
    <source>
        <dbReference type="ARBA" id="ARBA00059165"/>
    </source>
</evidence>
<dbReference type="AlphaFoldDB" id="A0AAQ3JTH9"/>
<dbReference type="InterPro" id="IPR036013">
    <property type="entry name" value="Band_7/SPFH_dom_sf"/>
</dbReference>
<comment type="similarity">
    <text evidence="1">Belongs to the LOG family.</text>
</comment>
<evidence type="ECO:0000313" key="11">
    <source>
        <dbReference type="EMBL" id="WOK95781.1"/>
    </source>
</evidence>
<dbReference type="SUPFAM" id="SSF102405">
    <property type="entry name" value="MCP/YpsA-like"/>
    <property type="match status" value="1"/>
</dbReference>
<dbReference type="PANTHER" id="PTHR31223">
    <property type="entry name" value="LOG FAMILY PROTEIN YJL055W"/>
    <property type="match status" value="1"/>
</dbReference>
<dbReference type="SMART" id="SM00244">
    <property type="entry name" value="PHB"/>
    <property type="match status" value="1"/>
</dbReference>
<evidence type="ECO:0000256" key="2">
    <source>
        <dbReference type="ARBA" id="ARBA00012205"/>
    </source>
</evidence>
<evidence type="ECO:0000313" key="12">
    <source>
        <dbReference type="Proteomes" id="UP001327560"/>
    </source>
</evidence>
<dbReference type="GO" id="GO:0005634">
    <property type="term" value="C:nucleus"/>
    <property type="evidence" value="ECO:0007669"/>
    <property type="project" value="TreeGrafter"/>
</dbReference>
<evidence type="ECO:0000256" key="8">
    <source>
        <dbReference type="ARBA" id="ARBA00049153"/>
    </source>
</evidence>
<evidence type="ECO:0000259" key="10">
    <source>
        <dbReference type="SMART" id="SM00244"/>
    </source>
</evidence>
<evidence type="ECO:0000256" key="6">
    <source>
        <dbReference type="ARBA" id="ARBA00023288"/>
    </source>
</evidence>
<dbReference type="Proteomes" id="UP001327560">
    <property type="component" value="Chromosome 1"/>
</dbReference>
<comment type="function">
    <text evidence="9">Positive regulator of hypersensitive response (HR)-like cell death. May be involved in potassium ion channel regulation.</text>
</comment>
<evidence type="ECO:0000256" key="1">
    <source>
        <dbReference type="ARBA" id="ARBA00006763"/>
    </source>
</evidence>
<keyword evidence="3" id="KW-0519">Myristate</keyword>
<dbReference type="Gene3D" id="3.40.50.450">
    <property type="match status" value="1"/>
</dbReference>
<dbReference type="NCBIfam" id="TIGR00730">
    <property type="entry name" value="Rossman fold protein, TIGR00730 family"/>
    <property type="match status" value="1"/>
</dbReference>
<evidence type="ECO:0000256" key="7">
    <source>
        <dbReference type="ARBA" id="ARBA00047718"/>
    </source>
</evidence>
<dbReference type="EMBL" id="CP136890">
    <property type="protein sequence ID" value="WOK95781.1"/>
    <property type="molecule type" value="Genomic_DNA"/>
</dbReference>
<name>A0AAQ3JTH9_9LILI</name>
<gene>
    <name evidence="11" type="ORF">Cni_G04488</name>
</gene>
<keyword evidence="6" id="KW-0449">Lipoprotein</keyword>
<dbReference type="SUPFAM" id="SSF117892">
    <property type="entry name" value="Band 7/SPFH domain"/>
    <property type="match status" value="1"/>
</dbReference>
<dbReference type="InterPro" id="IPR001107">
    <property type="entry name" value="Band_7"/>
</dbReference>
<keyword evidence="4" id="KW-0203">Cytokinin biosynthesis</keyword>
<comment type="catalytic activity">
    <reaction evidence="7">
        <text>N(6)-(dimethylallyl)adenosine 5'-phosphate + H2O = N(6)-dimethylallyladenine + D-ribose 5-phosphate</text>
        <dbReference type="Rhea" id="RHEA:48560"/>
        <dbReference type="ChEBI" id="CHEBI:15377"/>
        <dbReference type="ChEBI" id="CHEBI:17660"/>
        <dbReference type="ChEBI" id="CHEBI:57526"/>
        <dbReference type="ChEBI" id="CHEBI:78346"/>
        <dbReference type="EC" id="3.2.2.n1"/>
    </reaction>
</comment>
<evidence type="ECO:0000256" key="3">
    <source>
        <dbReference type="ARBA" id="ARBA00022707"/>
    </source>
</evidence>
<reference evidence="11 12" key="1">
    <citation type="submission" date="2023-10" db="EMBL/GenBank/DDBJ databases">
        <title>Chromosome-scale genome assembly provides insights into flower coloration mechanisms of Canna indica.</title>
        <authorList>
            <person name="Li C."/>
        </authorList>
    </citation>
    <scope>NUCLEOTIDE SEQUENCE [LARGE SCALE GENOMIC DNA]</scope>
    <source>
        <tissue evidence="11">Flower</tissue>
    </source>
</reference>
<dbReference type="InterPro" id="IPR005269">
    <property type="entry name" value="LOG"/>
</dbReference>
<dbReference type="FunFam" id="3.40.50.450:FF:000005">
    <property type="entry name" value="CASP-like protein"/>
    <property type="match status" value="1"/>
</dbReference>
<dbReference type="Pfam" id="PF03641">
    <property type="entry name" value="Lysine_decarbox"/>
    <property type="match status" value="1"/>
</dbReference>
<dbReference type="PANTHER" id="PTHR31223:SF70">
    <property type="entry name" value="LOG FAMILY PROTEIN YJL055W"/>
    <property type="match status" value="1"/>
</dbReference>
<keyword evidence="5" id="KW-0378">Hydrolase</keyword>
<feature type="domain" description="Band 7" evidence="10">
    <location>
        <begin position="225"/>
        <end position="385"/>
    </location>
</feature>
<organism evidence="11 12">
    <name type="scientific">Canna indica</name>
    <name type="common">Indian-shot</name>
    <dbReference type="NCBI Taxonomy" id="4628"/>
    <lineage>
        <taxon>Eukaryota</taxon>
        <taxon>Viridiplantae</taxon>
        <taxon>Streptophyta</taxon>
        <taxon>Embryophyta</taxon>
        <taxon>Tracheophyta</taxon>
        <taxon>Spermatophyta</taxon>
        <taxon>Magnoliopsida</taxon>
        <taxon>Liliopsida</taxon>
        <taxon>Zingiberales</taxon>
        <taxon>Cannaceae</taxon>
        <taxon>Canna</taxon>
    </lineage>
</organism>
<dbReference type="EC" id="3.2.2.n1" evidence="2"/>
<protein>
    <recommendedName>
        <fullName evidence="2">cytokinin riboside 5'-monophosphate phosphoribohydrolase</fullName>
        <ecNumber evidence="2">3.2.2.n1</ecNumber>
    </recommendedName>
</protein>
<keyword evidence="12" id="KW-1185">Reference proteome</keyword>
<dbReference type="Pfam" id="PF01145">
    <property type="entry name" value="Band_7"/>
    <property type="match status" value="1"/>
</dbReference>
<dbReference type="Gene3D" id="3.30.479.30">
    <property type="entry name" value="Band 7 domain"/>
    <property type="match status" value="1"/>
</dbReference>
<sequence>MLPVVVGARRLIAGLKRRMVMEEEKGKEAMAANVEEEKKSRFRRICVFCGTQPGKKISYQEAAVELGKELVKSGIDLVYGGRSIGLMGLVSHAVHDGGRHVLGVTTRSLMPSEFTDQNVGEVRTVSDMHERKAAMAREADAFIALPGGYGTLEELLEVITWAQLGIHKKPVGLLNVDGFYDSLLLFIDMAVDEGFISQAARHIVISAPSAKELVKKLEKEMGQIFGCVQVDQSKVAIKETFGKFDEVLNPGCHYLPWCLGKQIAGYLSLRVQQLDVCCETKTMDNVFVTVVASVQYHAIADKAEDAFYRLSNTRSQIQSYVFDVIRASVPKLDLDDVFDQKNGIAKAVEDELDKAMSMYGYKIVQTLIVDIVPDDHVKKAMNEINAGKCSLLSKLN</sequence>
<dbReference type="GO" id="GO:0016799">
    <property type="term" value="F:hydrolase activity, hydrolyzing N-glycosyl compounds"/>
    <property type="evidence" value="ECO:0007669"/>
    <property type="project" value="TreeGrafter"/>
</dbReference>
<dbReference type="GO" id="GO:0005829">
    <property type="term" value="C:cytosol"/>
    <property type="evidence" value="ECO:0007669"/>
    <property type="project" value="TreeGrafter"/>
</dbReference>
<comment type="catalytic activity">
    <reaction evidence="8">
        <text>9-ribosyl-trans-zeatin 5'-phosphate + H2O = trans-zeatin + D-ribose 5-phosphate</text>
        <dbReference type="Rhea" id="RHEA:48564"/>
        <dbReference type="ChEBI" id="CHEBI:15377"/>
        <dbReference type="ChEBI" id="CHEBI:16522"/>
        <dbReference type="ChEBI" id="CHEBI:78346"/>
        <dbReference type="ChEBI" id="CHEBI:87947"/>
        <dbReference type="EC" id="3.2.2.n1"/>
    </reaction>
</comment>
<dbReference type="GO" id="GO:0009691">
    <property type="term" value="P:cytokinin biosynthetic process"/>
    <property type="evidence" value="ECO:0007669"/>
    <property type="project" value="UniProtKB-KW"/>
</dbReference>
<evidence type="ECO:0000256" key="5">
    <source>
        <dbReference type="ARBA" id="ARBA00022801"/>
    </source>
</evidence>
<evidence type="ECO:0000256" key="4">
    <source>
        <dbReference type="ARBA" id="ARBA00022712"/>
    </source>
</evidence>
<dbReference type="FunFam" id="3.30.479.30:FF:000013">
    <property type="entry name" value="Hypersensitive-induced response protein 1"/>
    <property type="match status" value="1"/>
</dbReference>
<dbReference type="InterPro" id="IPR031100">
    <property type="entry name" value="LOG_fam"/>
</dbReference>
<accession>A0AAQ3JTH9</accession>
<proteinExistence type="inferred from homology"/>